<dbReference type="Proteomes" id="UP000001882">
    <property type="component" value="Chromosome"/>
</dbReference>
<dbReference type="AlphaFoldDB" id="D1YX81"/>
<dbReference type="PROSITE" id="PS51257">
    <property type="entry name" value="PROKAR_LIPOPROTEIN"/>
    <property type="match status" value="1"/>
</dbReference>
<reference evidence="1 2" key="2">
    <citation type="journal article" date="2008" name="Int. J. Syst. Evol. Microbiol.">
        <title>Methanocella paludicola gen. nov., sp. nov., a methane-producing archaeon, the first isolate of the lineage 'Rice Cluster I', and proposal of the new archaeal order Methanocellales ord. nov.</title>
        <authorList>
            <person name="Sakai S."/>
            <person name="Imachi H."/>
            <person name="Hanada S."/>
            <person name="Ohashi A."/>
            <person name="Harada H."/>
            <person name="Kamagata Y."/>
        </authorList>
    </citation>
    <scope>NUCLEOTIDE SEQUENCE [LARGE SCALE GENOMIC DNA]</scope>
    <source>
        <strain evidence="2">DSM 17711 / JCM 13418 / NBRC 101707 / SANAE</strain>
    </source>
</reference>
<reference evidence="1 2" key="1">
    <citation type="journal article" date="2007" name="Appl. Environ. Microbiol.">
        <title>Isolation of key methanogens for global methane emission from rice paddy fields: a novel isolate affiliated with the clone cluster rice cluster I.</title>
        <authorList>
            <person name="Sakai S."/>
            <person name="Imachi H."/>
            <person name="Sekiguchi Y."/>
            <person name="Ohashi A."/>
            <person name="Harada H."/>
            <person name="Kamagata Y."/>
        </authorList>
    </citation>
    <scope>NUCLEOTIDE SEQUENCE [LARGE SCALE GENOMIC DNA]</scope>
    <source>
        <strain evidence="2">DSM 17711 / JCM 13418 / NBRC 101707 / SANAE</strain>
    </source>
</reference>
<keyword evidence="2" id="KW-1185">Reference proteome</keyword>
<protein>
    <submittedName>
        <fullName evidence="1">Uncharacterized protein</fullName>
    </submittedName>
</protein>
<dbReference type="STRING" id="304371.MCP_0981"/>
<evidence type="ECO:0000313" key="2">
    <source>
        <dbReference type="Proteomes" id="UP000001882"/>
    </source>
</evidence>
<evidence type="ECO:0000313" key="1">
    <source>
        <dbReference type="EMBL" id="BAI61053.1"/>
    </source>
</evidence>
<dbReference type="KEGG" id="mpd:MCP_0981"/>
<reference evidence="2" key="3">
    <citation type="journal article" date="2011" name="PLoS ONE">
        <title>Genome sequence of a mesophilic hydrogenotrophic methanogen Methanocella paludicola, the first cultivated representative of the order Methanocellales.</title>
        <authorList>
            <person name="Sakai S."/>
            <person name="Takaki Y."/>
            <person name="Shimamura S."/>
            <person name="Sekine M."/>
            <person name="Tajima T."/>
            <person name="Kosugi H."/>
            <person name="Ichikawa N."/>
            <person name="Tasumi E."/>
            <person name="Hiraki A.T."/>
            <person name="Shimizu A."/>
            <person name="Kato Y."/>
            <person name="Nishiko R."/>
            <person name="Mori K."/>
            <person name="Fujita N."/>
            <person name="Imachi H."/>
            <person name="Takai K."/>
        </authorList>
    </citation>
    <scope>NUCLEOTIDE SEQUENCE [LARGE SCALE GENOMIC DNA]</scope>
    <source>
        <strain evidence="2">DSM 17711 / JCM 13418 / NBRC 101707 / SANAE</strain>
    </source>
</reference>
<proteinExistence type="predicted"/>
<gene>
    <name evidence="1" type="ordered locus">MCP_0981</name>
</gene>
<dbReference type="EMBL" id="AP011532">
    <property type="protein sequence ID" value="BAI61053.1"/>
    <property type="molecule type" value="Genomic_DNA"/>
</dbReference>
<organism evidence="1 2">
    <name type="scientific">Methanocella paludicola (strain DSM 17711 / JCM 13418 / NBRC 101707 / SANAE)</name>
    <dbReference type="NCBI Taxonomy" id="304371"/>
    <lineage>
        <taxon>Archaea</taxon>
        <taxon>Methanobacteriati</taxon>
        <taxon>Methanobacteriota</taxon>
        <taxon>Stenosarchaea group</taxon>
        <taxon>Methanomicrobia</taxon>
        <taxon>Methanocellales</taxon>
        <taxon>Methanocellaceae</taxon>
        <taxon>Methanocella</taxon>
    </lineage>
</organism>
<name>D1YX81_METPS</name>
<accession>D1YX81</accession>
<dbReference type="InParanoid" id="D1YX81"/>
<sequence length="63" mass="6729">MLKLKLALIVIVIAAALLVSGCCCCCMPGRHYYRVPYTAYVPCPVKVVQGPTATVVPPQAPLK</sequence>